<evidence type="ECO:0000256" key="5">
    <source>
        <dbReference type="SAM" id="MobiDB-lite"/>
    </source>
</evidence>
<dbReference type="PANTHER" id="PTHR31851">
    <property type="entry name" value="FE(2+)/MN(2+) TRANSPORTER PCL1"/>
    <property type="match status" value="1"/>
</dbReference>
<evidence type="ECO:0000256" key="1">
    <source>
        <dbReference type="ARBA" id="ARBA00004127"/>
    </source>
</evidence>
<evidence type="ECO:0000313" key="7">
    <source>
        <dbReference type="EMBL" id="GLZ76629.1"/>
    </source>
</evidence>
<feature type="transmembrane region" description="Helical" evidence="6">
    <location>
        <begin position="239"/>
        <end position="260"/>
    </location>
</feature>
<dbReference type="GO" id="GO:0005384">
    <property type="term" value="F:manganese ion transmembrane transporter activity"/>
    <property type="evidence" value="ECO:0007669"/>
    <property type="project" value="InterPro"/>
</dbReference>
<dbReference type="RefSeq" id="WP_285661795.1">
    <property type="nucleotide sequence ID" value="NZ_BSTX01000001.1"/>
</dbReference>
<dbReference type="Pfam" id="PF01988">
    <property type="entry name" value="VIT1"/>
    <property type="match status" value="1"/>
</dbReference>
<dbReference type="InterPro" id="IPR008217">
    <property type="entry name" value="Ccc1_fam"/>
</dbReference>
<sequence>MSEDWAKLAPGWDPASRSDAVDTEAEETLDGIEKTARQVAGGGIRAAVLGVNDGLVTNLCLTLGVAGAATSAGTVRLSGLASLVAGALSMAAGEWVSVRSQVEVAQGIERDLHRAWHLSPPVVLARLARSMRRHGLDAETAERASEGVVSAKRTASKDAATILFGVNSDDAGSPLIAAVSSLLLFMVGAFIPLAPWFVTDGGTAVLWSATLTAVASLFVGGYLGVGSGRGPWWGAARQLLIVAVASAVTYFVGDVFGAAVA</sequence>
<reference evidence="7" key="1">
    <citation type="submission" date="2023-03" db="EMBL/GenBank/DDBJ databases">
        <title>Actinorhabdospora filicis NBRC 111898.</title>
        <authorList>
            <person name="Ichikawa N."/>
            <person name="Sato H."/>
            <person name="Tonouchi N."/>
        </authorList>
    </citation>
    <scope>NUCLEOTIDE SEQUENCE</scope>
    <source>
        <strain evidence="7">NBRC 111898</strain>
    </source>
</reference>
<proteinExistence type="predicted"/>
<accession>A0A9W6SJB6</accession>
<feature type="transmembrane region" description="Helical" evidence="6">
    <location>
        <begin position="175"/>
        <end position="198"/>
    </location>
</feature>
<evidence type="ECO:0008006" key="9">
    <source>
        <dbReference type="Google" id="ProtNLM"/>
    </source>
</evidence>
<name>A0A9W6SJB6_9ACTN</name>
<dbReference type="GO" id="GO:0030026">
    <property type="term" value="P:intracellular manganese ion homeostasis"/>
    <property type="evidence" value="ECO:0007669"/>
    <property type="project" value="InterPro"/>
</dbReference>
<dbReference type="Proteomes" id="UP001165079">
    <property type="component" value="Unassembled WGS sequence"/>
</dbReference>
<evidence type="ECO:0000256" key="4">
    <source>
        <dbReference type="ARBA" id="ARBA00023136"/>
    </source>
</evidence>
<keyword evidence="2 6" id="KW-0812">Transmembrane</keyword>
<evidence type="ECO:0000256" key="6">
    <source>
        <dbReference type="SAM" id="Phobius"/>
    </source>
</evidence>
<protein>
    <recommendedName>
        <fullName evidence="9">VIT family protein</fullName>
    </recommendedName>
</protein>
<evidence type="ECO:0000256" key="2">
    <source>
        <dbReference type="ARBA" id="ARBA00022692"/>
    </source>
</evidence>
<dbReference type="GO" id="GO:0012505">
    <property type="term" value="C:endomembrane system"/>
    <property type="evidence" value="ECO:0007669"/>
    <property type="project" value="UniProtKB-SubCell"/>
</dbReference>
<evidence type="ECO:0000256" key="3">
    <source>
        <dbReference type="ARBA" id="ARBA00022989"/>
    </source>
</evidence>
<feature type="transmembrane region" description="Helical" evidence="6">
    <location>
        <begin position="204"/>
        <end position="227"/>
    </location>
</feature>
<keyword evidence="3 6" id="KW-1133">Transmembrane helix</keyword>
<evidence type="ECO:0000313" key="8">
    <source>
        <dbReference type="Proteomes" id="UP001165079"/>
    </source>
</evidence>
<gene>
    <name evidence="7" type="ORF">Afil01_14360</name>
</gene>
<comment type="caution">
    <text evidence="7">The sequence shown here is derived from an EMBL/GenBank/DDBJ whole genome shotgun (WGS) entry which is preliminary data.</text>
</comment>
<keyword evidence="4 6" id="KW-0472">Membrane</keyword>
<comment type="subcellular location">
    <subcellularLocation>
        <location evidence="1">Endomembrane system</location>
        <topology evidence="1">Multi-pass membrane protein</topology>
    </subcellularLocation>
</comment>
<feature type="region of interest" description="Disordered" evidence="5">
    <location>
        <begin position="1"/>
        <end position="20"/>
    </location>
</feature>
<organism evidence="7 8">
    <name type="scientific">Actinorhabdospora filicis</name>
    <dbReference type="NCBI Taxonomy" id="1785913"/>
    <lineage>
        <taxon>Bacteria</taxon>
        <taxon>Bacillati</taxon>
        <taxon>Actinomycetota</taxon>
        <taxon>Actinomycetes</taxon>
        <taxon>Micromonosporales</taxon>
        <taxon>Micromonosporaceae</taxon>
        <taxon>Actinorhabdospora</taxon>
    </lineage>
</organism>
<dbReference type="EMBL" id="BSTX01000001">
    <property type="protein sequence ID" value="GLZ76629.1"/>
    <property type="molecule type" value="Genomic_DNA"/>
</dbReference>
<dbReference type="AlphaFoldDB" id="A0A9W6SJB6"/>
<keyword evidence="8" id="KW-1185">Reference proteome</keyword>